<dbReference type="GO" id="GO:0003677">
    <property type="term" value="F:DNA binding"/>
    <property type="evidence" value="ECO:0007669"/>
    <property type="project" value="InterPro"/>
</dbReference>
<feature type="domain" description="Transposase IS110-like N-terminal" evidence="1">
    <location>
        <begin position="4"/>
        <end position="27"/>
    </location>
</feature>
<dbReference type="GO" id="GO:0006313">
    <property type="term" value="P:DNA transposition"/>
    <property type="evidence" value="ECO:0007669"/>
    <property type="project" value="InterPro"/>
</dbReference>
<dbReference type="Pfam" id="PF01548">
    <property type="entry name" value="DEDD_Tnp_IS110"/>
    <property type="match status" value="1"/>
</dbReference>
<name>A0A1H8WA27_9FIRM</name>
<evidence type="ECO:0000313" key="2">
    <source>
        <dbReference type="EMBL" id="SEP24526.1"/>
    </source>
</evidence>
<accession>A0A1H8WA27</accession>
<evidence type="ECO:0000313" key="3">
    <source>
        <dbReference type="Proteomes" id="UP000198847"/>
    </source>
</evidence>
<gene>
    <name evidence="2" type="ORF">SAMN04490178_1151</name>
</gene>
<dbReference type="AlphaFoldDB" id="A0A1H8WA27"/>
<reference evidence="2 3" key="1">
    <citation type="submission" date="2016-10" db="EMBL/GenBank/DDBJ databases">
        <authorList>
            <person name="de Groot N.N."/>
        </authorList>
    </citation>
    <scope>NUCLEOTIDE SEQUENCE [LARGE SCALE GENOMIC DNA]</scope>
    <source>
        <strain evidence="2 3">DSM 13305</strain>
    </source>
</reference>
<feature type="non-terminal residue" evidence="2">
    <location>
        <position position="30"/>
    </location>
</feature>
<dbReference type="Proteomes" id="UP000198847">
    <property type="component" value="Unassembled WGS sequence"/>
</dbReference>
<evidence type="ECO:0000259" key="1">
    <source>
        <dbReference type="Pfam" id="PF01548"/>
    </source>
</evidence>
<dbReference type="GO" id="GO:0004803">
    <property type="term" value="F:transposase activity"/>
    <property type="evidence" value="ECO:0007669"/>
    <property type="project" value="InterPro"/>
</dbReference>
<protein>
    <recommendedName>
        <fullName evidence="1">Transposase IS110-like N-terminal domain-containing protein</fullName>
    </recommendedName>
</protein>
<dbReference type="InterPro" id="IPR002525">
    <property type="entry name" value="Transp_IS110-like_N"/>
</dbReference>
<dbReference type="EMBL" id="FODY01000015">
    <property type="protein sequence ID" value="SEP24526.1"/>
    <property type="molecule type" value="Genomic_DNA"/>
</dbReference>
<sequence>MFFVGIDVGKRHHEACVIDSIGQSIGKTLR</sequence>
<keyword evidence="3" id="KW-1185">Reference proteome</keyword>
<proteinExistence type="predicted"/>
<organism evidence="2 3">
    <name type="scientific">Propionispora vibrioides</name>
    <dbReference type="NCBI Taxonomy" id="112903"/>
    <lineage>
        <taxon>Bacteria</taxon>
        <taxon>Bacillati</taxon>
        <taxon>Bacillota</taxon>
        <taxon>Negativicutes</taxon>
        <taxon>Selenomonadales</taxon>
        <taxon>Sporomusaceae</taxon>
        <taxon>Propionispora</taxon>
    </lineage>
</organism>